<feature type="domain" description="Heterokaryon incompatibility" evidence="1">
    <location>
        <begin position="23"/>
        <end position="111"/>
    </location>
</feature>
<sequence length="643" mass="74280">MRLINATTLKIHEFLNEEKIEPYAILSHTWGNEECTLQQMEHPDTFLVTRREGYNKILLCCKQALKDGLQWAWVDTICIDKTSTAELSEAINSMFRWYRKADKCYAYLSDVREMAQFERSRWFTRGWTLQELVAPREVWFYNADWEYLGSKTEIRIKLARVTGINTEVLITGELDAVSTARRMSWAANRQTSRPEDLAYSLMGIFSVNMPLLYGEGTKAFARLQEEILKISTDQSLFAWGLPTRIKTVEEFLDHLRRPTTSEMHGLLAGSPSDFTSTEQIHVLEDTQFTLPPIVSNGGVRIELQVKRLPNKVVQFAVIYCTLMDKYKYYLGIPMILWGERWFARIGEPVLISVTDLVTPESAVPFCNSSVLFVKAPPLTPYITKTTDTLELVQVPSIYKEHYRLHHVNCSKYTEYSATDSTLTIPDDRNSLHAVYYFTPTKDDPIQLFPSLDYQRIKGQHGTMLDAYRQTHSFVTTATCPKKTGSYSIVYPRFAILVGGTRKSPWVESVIVLSDDNTEKEFNRLHTVEPDLMRFCTTMQHLTSLLSQDTFVSPLTGHQRQHGRLTVALWSYDYRWQYGIGPQREVRVEYSKGKERLSVDTRIQMVSRNLVERSLVLFVELAKAGEPKRNVDRQPRWWALQGTK</sequence>
<dbReference type="Proteomes" id="UP000799424">
    <property type="component" value="Unassembled WGS sequence"/>
</dbReference>
<dbReference type="PANTHER" id="PTHR10622:SF10">
    <property type="entry name" value="HET DOMAIN-CONTAINING PROTEIN"/>
    <property type="match status" value="1"/>
</dbReference>
<dbReference type="EMBL" id="MU006234">
    <property type="protein sequence ID" value="KAF2822641.1"/>
    <property type="molecule type" value="Genomic_DNA"/>
</dbReference>
<organism evidence="3 4">
    <name type="scientific">Ophiobolus disseminans</name>
    <dbReference type="NCBI Taxonomy" id="1469910"/>
    <lineage>
        <taxon>Eukaryota</taxon>
        <taxon>Fungi</taxon>
        <taxon>Dikarya</taxon>
        <taxon>Ascomycota</taxon>
        <taxon>Pezizomycotina</taxon>
        <taxon>Dothideomycetes</taxon>
        <taxon>Pleosporomycetidae</taxon>
        <taxon>Pleosporales</taxon>
        <taxon>Pleosporineae</taxon>
        <taxon>Phaeosphaeriaceae</taxon>
        <taxon>Ophiobolus</taxon>
    </lineage>
</organism>
<evidence type="ECO:0000313" key="4">
    <source>
        <dbReference type="Proteomes" id="UP000799424"/>
    </source>
</evidence>
<keyword evidence="4" id="KW-1185">Reference proteome</keyword>
<reference evidence="3" key="1">
    <citation type="journal article" date="2020" name="Stud. Mycol.">
        <title>101 Dothideomycetes genomes: a test case for predicting lifestyles and emergence of pathogens.</title>
        <authorList>
            <person name="Haridas S."/>
            <person name="Albert R."/>
            <person name="Binder M."/>
            <person name="Bloem J."/>
            <person name="Labutti K."/>
            <person name="Salamov A."/>
            <person name="Andreopoulos B."/>
            <person name="Baker S."/>
            <person name="Barry K."/>
            <person name="Bills G."/>
            <person name="Bluhm B."/>
            <person name="Cannon C."/>
            <person name="Castanera R."/>
            <person name="Culley D."/>
            <person name="Daum C."/>
            <person name="Ezra D."/>
            <person name="Gonzalez J."/>
            <person name="Henrissat B."/>
            <person name="Kuo A."/>
            <person name="Liang C."/>
            <person name="Lipzen A."/>
            <person name="Lutzoni F."/>
            <person name="Magnuson J."/>
            <person name="Mondo S."/>
            <person name="Nolan M."/>
            <person name="Ohm R."/>
            <person name="Pangilinan J."/>
            <person name="Park H.-J."/>
            <person name="Ramirez L."/>
            <person name="Alfaro M."/>
            <person name="Sun H."/>
            <person name="Tritt A."/>
            <person name="Yoshinaga Y."/>
            <person name="Zwiers L.-H."/>
            <person name="Turgeon B."/>
            <person name="Goodwin S."/>
            <person name="Spatafora J."/>
            <person name="Crous P."/>
            <person name="Grigoriev I."/>
        </authorList>
    </citation>
    <scope>NUCLEOTIDE SEQUENCE</scope>
    <source>
        <strain evidence="3">CBS 113818</strain>
    </source>
</reference>
<dbReference type="InterPro" id="IPR058525">
    <property type="entry name" value="DUF8212"/>
</dbReference>
<dbReference type="InterPro" id="IPR010730">
    <property type="entry name" value="HET"/>
</dbReference>
<evidence type="ECO:0000259" key="1">
    <source>
        <dbReference type="Pfam" id="PF06985"/>
    </source>
</evidence>
<evidence type="ECO:0000313" key="3">
    <source>
        <dbReference type="EMBL" id="KAF2822641.1"/>
    </source>
</evidence>
<accession>A0A6A6ZNG8</accession>
<protein>
    <submittedName>
        <fullName evidence="3">HET-domain-containing protein</fullName>
    </submittedName>
</protein>
<name>A0A6A6ZNG8_9PLEO</name>
<proteinExistence type="predicted"/>
<dbReference type="PANTHER" id="PTHR10622">
    <property type="entry name" value="HET DOMAIN-CONTAINING PROTEIN"/>
    <property type="match status" value="1"/>
</dbReference>
<dbReference type="AlphaFoldDB" id="A0A6A6ZNG8"/>
<dbReference type="OrthoDB" id="194358at2759"/>
<feature type="domain" description="DUF8212" evidence="2">
    <location>
        <begin position="218"/>
        <end position="287"/>
    </location>
</feature>
<dbReference type="Pfam" id="PF06985">
    <property type="entry name" value="HET"/>
    <property type="match status" value="1"/>
</dbReference>
<gene>
    <name evidence="3" type="ORF">CC86DRAFT_373101</name>
</gene>
<evidence type="ECO:0000259" key="2">
    <source>
        <dbReference type="Pfam" id="PF26640"/>
    </source>
</evidence>
<dbReference type="Pfam" id="PF26640">
    <property type="entry name" value="DUF8212"/>
    <property type="match status" value="1"/>
</dbReference>